<protein>
    <submittedName>
        <fullName evidence="3">Isochorismatase</fullName>
    </submittedName>
</protein>
<name>A0A109QX03_9MICO</name>
<evidence type="ECO:0000313" key="4">
    <source>
        <dbReference type="Proteomes" id="UP000058305"/>
    </source>
</evidence>
<feature type="domain" description="Isochorismatase-like" evidence="2">
    <location>
        <begin position="7"/>
        <end position="148"/>
    </location>
</feature>
<dbReference type="PANTHER" id="PTHR43540:SF1">
    <property type="entry name" value="ISOCHORISMATASE HYDROLASE"/>
    <property type="match status" value="1"/>
</dbReference>
<dbReference type="PANTHER" id="PTHR43540">
    <property type="entry name" value="PEROXYUREIDOACRYLATE/UREIDOACRYLATE AMIDOHYDROLASE-RELATED"/>
    <property type="match status" value="1"/>
</dbReference>
<reference evidence="4" key="2">
    <citation type="submission" date="2016-01" db="EMBL/GenBank/DDBJ databases">
        <title>First complete genome sequence of a species in the genus Microterricola, an extremophilic cold active enzyme producing strain ERGS5:02 isolated from Sikkim Himalaya.</title>
        <authorList>
            <person name="Kumar R."/>
            <person name="Singh D."/>
            <person name="Swarnkar M.K."/>
        </authorList>
    </citation>
    <scope>NUCLEOTIDE SEQUENCE [LARGE SCALE GENOMIC DNA]</scope>
    <source>
        <strain evidence="4">ERGS5:02</strain>
    </source>
</reference>
<dbReference type="KEGG" id="mvd:AWU67_09970"/>
<gene>
    <name evidence="3" type="ORF">AWU67_09970</name>
</gene>
<dbReference type="AlphaFoldDB" id="A0A109QX03"/>
<dbReference type="EMBL" id="CP014145">
    <property type="protein sequence ID" value="AMB59130.1"/>
    <property type="molecule type" value="Genomic_DNA"/>
</dbReference>
<dbReference type="InterPro" id="IPR000868">
    <property type="entry name" value="Isochorismatase-like_dom"/>
</dbReference>
<organism evidence="3 4">
    <name type="scientific">Microterricola viridarii</name>
    <dbReference type="NCBI Taxonomy" id="412690"/>
    <lineage>
        <taxon>Bacteria</taxon>
        <taxon>Bacillati</taxon>
        <taxon>Actinomycetota</taxon>
        <taxon>Actinomycetes</taxon>
        <taxon>Micrococcales</taxon>
        <taxon>Microbacteriaceae</taxon>
        <taxon>Microterricola</taxon>
    </lineage>
</organism>
<dbReference type="Pfam" id="PF00857">
    <property type="entry name" value="Isochorismatase"/>
    <property type="match status" value="1"/>
</dbReference>
<evidence type="ECO:0000313" key="3">
    <source>
        <dbReference type="EMBL" id="AMB59130.1"/>
    </source>
</evidence>
<dbReference type="InterPro" id="IPR036380">
    <property type="entry name" value="Isochorismatase-like_sf"/>
</dbReference>
<dbReference type="OrthoDB" id="4426059at2"/>
<dbReference type="SUPFAM" id="SSF52499">
    <property type="entry name" value="Isochorismatase-like hydrolases"/>
    <property type="match status" value="1"/>
</dbReference>
<evidence type="ECO:0000256" key="1">
    <source>
        <dbReference type="ARBA" id="ARBA00022801"/>
    </source>
</evidence>
<dbReference type="InterPro" id="IPR050272">
    <property type="entry name" value="Isochorismatase-like_hydrls"/>
</dbReference>
<evidence type="ECO:0000259" key="2">
    <source>
        <dbReference type="Pfam" id="PF00857"/>
    </source>
</evidence>
<dbReference type="RefSeq" id="WP_067228436.1">
    <property type="nucleotide sequence ID" value="NZ_CP014145.1"/>
</dbReference>
<keyword evidence="1" id="KW-0378">Hydrolase</keyword>
<proteinExistence type="predicted"/>
<sequence>MSLDPNAALIVIDMQKGFNDPGWGTRNNPDCEANVQRLLESWAASGRPVVLVRHDSDEDSPLNPSAPGNALVDFVAAAPHELFVTKQVNSAFFGDPDLAGWLDDKGIQQIVLCGIQTNMCVDTTARMGGNLGYQVLLPIDATYTFDLEGPGGVRLSADELARATAVTLHGGEFAEVLSTAELLERA</sequence>
<dbReference type="Proteomes" id="UP000058305">
    <property type="component" value="Chromosome"/>
</dbReference>
<keyword evidence="4" id="KW-1185">Reference proteome</keyword>
<dbReference type="Gene3D" id="3.40.50.850">
    <property type="entry name" value="Isochorismatase-like"/>
    <property type="match status" value="1"/>
</dbReference>
<dbReference type="CDD" id="cd01014">
    <property type="entry name" value="nicotinamidase_related"/>
    <property type="match status" value="1"/>
</dbReference>
<dbReference type="GO" id="GO:0016787">
    <property type="term" value="F:hydrolase activity"/>
    <property type="evidence" value="ECO:0007669"/>
    <property type="project" value="UniProtKB-KW"/>
</dbReference>
<reference evidence="3 4" key="1">
    <citation type="journal article" date="2016" name="J. Biotechnol.">
        <title>First complete genome sequence of a species in the genus Microterricola, an extremophilic cold active enzyme producing bacterial strain ERGS5:02 isolated from Sikkim Himalaya.</title>
        <authorList>
            <person name="Himanshu"/>
            <person name="Swarnkar M.K."/>
            <person name="Singh D."/>
            <person name="Kumar R."/>
        </authorList>
    </citation>
    <scope>NUCLEOTIDE SEQUENCE [LARGE SCALE GENOMIC DNA]</scope>
    <source>
        <strain evidence="3 4">ERGS5:02</strain>
    </source>
</reference>
<accession>A0A109QX03</accession>